<evidence type="ECO:0000256" key="6">
    <source>
        <dbReference type="ARBA" id="ARBA00023239"/>
    </source>
</evidence>
<dbReference type="NCBIfam" id="TIGR00722">
    <property type="entry name" value="ttdA_fumA_fumB"/>
    <property type="match status" value="1"/>
</dbReference>
<protein>
    <submittedName>
        <fullName evidence="7">Fumarate hydratase</fullName>
        <ecNumber evidence="7">4.2.1.2</ecNumber>
    </submittedName>
</protein>
<dbReference type="KEGG" id="tav:G4V39_06535"/>
<evidence type="ECO:0000256" key="4">
    <source>
        <dbReference type="ARBA" id="ARBA00023004"/>
    </source>
</evidence>
<keyword evidence="3" id="KW-0479">Metal-binding</keyword>
<sequence length="278" mass="29374">MKIISQEEVIEAVARLAIEANVDLPPEVEKALRDARQKEVSPTGKMALSILLENARLAREAGLPICQDTGVAVIFVRLGQEICLQGDLYEAINRGIARGYSQGRLRPSVADPLTRKNTGDNTPAIIHLELAPGEDLTISLLPKGCGSENMSAIRMLPPSVGKAGIIDFVVETVSRAGANPCPPVTVGVGLGGDFELAALMAKRALLRPLGSRNPRTDVALLEETILEKINALGIGPLGLGGRQTALSVNIETAPCHIASLPVAVNIQCHAARLKEVSL</sequence>
<keyword evidence="6 7" id="KW-0456">Lyase</keyword>
<dbReference type="GO" id="GO:0004333">
    <property type="term" value="F:fumarate hydratase activity"/>
    <property type="evidence" value="ECO:0007669"/>
    <property type="project" value="UniProtKB-EC"/>
</dbReference>
<dbReference type="Pfam" id="PF05681">
    <property type="entry name" value="Fumerase"/>
    <property type="match status" value="1"/>
</dbReference>
<organism evidence="7 8">
    <name type="scientific">Thermosulfuriphilus ammonigenes</name>
    <dbReference type="NCBI Taxonomy" id="1936021"/>
    <lineage>
        <taxon>Bacteria</taxon>
        <taxon>Pseudomonadati</taxon>
        <taxon>Thermodesulfobacteriota</taxon>
        <taxon>Thermodesulfobacteria</taxon>
        <taxon>Thermodesulfobacteriales</taxon>
        <taxon>Thermodesulfobacteriaceae</taxon>
        <taxon>Thermosulfuriphilus</taxon>
    </lineage>
</organism>
<dbReference type="EMBL" id="CP048877">
    <property type="protein sequence ID" value="QIJ71939.1"/>
    <property type="molecule type" value="Genomic_DNA"/>
</dbReference>
<evidence type="ECO:0000313" key="7">
    <source>
        <dbReference type="EMBL" id="QIJ71939.1"/>
    </source>
</evidence>
<dbReference type="EC" id="4.2.1.2" evidence="7"/>
<dbReference type="PANTHER" id="PTHR30389">
    <property type="entry name" value="FUMARATE HYDRATASE-RELATED"/>
    <property type="match status" value="1"/>
</dbReference>
<evidence type="ECO:0000256" key="5">
    <source>
        <dbReference type="ARBA" id="ARBA00023014"/>
    </source>
</evidence>
<evidence type="ECO:0000256" key="2">
    <source>
        <dbReference type="ARBA" id="ARBA00022485"/>
    </source>
</evidence>
<gene>
    <name evidence="7" type="ORF">G4V39_06535</name>
</gene>
<dbReference type="AlphaFoldDB" id="A0A6G7PW76"/>
<accession>A0A6G7PW76</accession>
<keyword evidence="8" id="KW-1185">Reference proteome</keyword>
<keyword evidence="4" id="KW-0408">Iron</keyword>
<dbReference type="PANTHER" id="PTHR30389:SF17">
    <property type="entry name" value="L(+)-TARTRATE DEHYDRATASE SUBUNIT ALPHA-RELATED"/>
    <property type="match status" value="1"/>
</dbReference>
<keyword evidence="2" id="KW-0004">4Fe-4S</keyword>
<evidence type="ECO:0000256" key="3">
    <source>
        <dbReference type="ARBA" id="ARBA00022723"/>
    </source>
</evidence>
<dbReference type="RefSeq" id="WP_166032156.1">
    <property type="nucleotide sequence ID" value="NZ_CP048877.1"/>
</dbReference>
<dbReference type="InterPro" id="IPR051208">
    <property type="entry name" value="Class-I_Fumarase/Tartrate_DH"/>
</dbReference>
<name>A0A6G7PW76_9BACT</name>
<reference evidence="7 8" key="1">
    <citation type="submission" date="2020-02" db="EMBL/GenBank/DDBJ databases">
        <title>Genome analysis of Thermosulfuriphilus ammonigenes ST65T, an anaerobic thermophilic chemolithoautotrophic bacterium isolated from a deep-sea hydrothermal vent.</title>
        <authorList>
            <person name="Slobodkina G."/>
            <person name="Allioux M."/>
            <person name="Merkel A."/>
            <person name="Alain K."/>
            <person name="Jebbar M."/>
            <person name="Slobodkin A."/>
        </authorList>
    </citation>
    <scope>NUCLEOTIDE SEQUENCE [LARGE SCALE GENOMIC DNA]</scope>
    <source>
        <strain evidence="7 8">ST65</strain>
    </source>
</reference>
<dbReference type="GO" id="GO:0046872">
    <property type="term" value="F:metal ion binding"/>
    <property type="evidence" value="ECO:0007669"/>
    <property type="project" value="UniProtKB-KW"/>
</dbReference>
<dbReference type="NCBIfam" id="NF004885">
    <property type="entry name" value="PRK06246.1"/>
    <property type="match status" value="1"/>
</dbReference>
<evidence type="ECO:0000256" key="1">
    <source>
        <dbReference type="ARBA" id="ARBA00008876"/>
    </source>
</evidence>
<proteinExistence type="inferred from homology"/>
<comment type="similarity">
    <text evidence="1">Belongs to the class-I fumarase family.</text>
</comment>
<evidence type="ECO:0000313" key="8">
    <source>
        <dbReference type="Proteomes" id="UP000502179"/>
    </source>
</evidence>
<dbReference type="GO" id="GO:0051539">
    <property type="term" value="F:4 iron, 4 sulfur cluster binding"/>
    <property type="evidence" value="ECO:0007669"/>
    <property type="project" value="UniProtKB-KW"/>
</dbReference>
<dbReference type="Proteomes" id="UP000502179">
    <property type="component" value="Chromosome"/>
</dbReference>
<keyword evidence="5" id="KW-0411">Iron-sulfur</keyword>
<dbReference type="InterPro" id="IPR004646">
    <property type="entry name" value="Fe-S_hydro-lyase_TtdA-typ_cat"/>
</dbReference>